<name>A0A9P5MXW1_9AGAM</name>
<dbReference type="AlphaFoldDB" id="A0A9P5MXW1"/>
<proteinExistence type="predicted"/>
<dbReference type="EMBL" id="WHVB01000006">
    <property type="protein sequence ID" value="KAF8481558.1"/>
    <property type="molecule type" value="Genomic_DNA"/>
</dbReference>
<keyword evidence="1" id="KW-1133">Transmembrane helix</keyword>
<accession>A0A9P5MXW1</accession>
<reference evidence="2" key="1">
    <citation type="submission" date="2019-10" db="EMBL/GenBank/DDBJ databases">
        <authorList>
            <consortium name="DOE Joint Genome Institute"/>
            <person name="Kuo A."/>
            <person name="Miyauchi S."/>
            <person name="Kiss E."/>
            <person name="Drula E."/>
            <person name="Kohler A."/>
            <person name="Sanchez-Garcia M."/>
            <person name="Andreopoulos B."/>
            <person name="Barry K.W."/>
            <person name="Bonito G."/>
            <person name="Buee M."/>
            <person name="Carver A."/>
            <person name="Chen C."/>
            <person name="Cichocki N."/>
            <person name="Clum A."/>
            <person name="Culley D."/>
            <person name="Crous P.W."/>
            <person name="Fauchery L."/>
            <person name="Girlanda M."/>
            <person name="Hayes R."/>
            <person name="Keri Z."/>
            <person name="LaButti K."/>
            <person name="Lipzen A."/>
            <person name="Lombard V."/>
            <person name="Magnuson J."/>
            <person name="Maillard F."/>
            <person name="Morin E."/>
            <person name="Murat C."/>
            <person name="Nolan M."/>
            <person name="Ohm R."/>
            <person name="Pangilinan J."/>
            <person name="Pereira M."/>
            <person name="Perotto S."/>
            <person name="Peter M."/>
            <person name="Riley R."/>
            <person name="Sitrit Y."/>
            <person name="Stielow B."/>
            <person name="Szollosi G."/>
            <person name="Zifcakova L."/>
            <person name="Stursova M."/>
            <person name="Spatafora J.W."/>
            <person name="Tedersoo L."/>
            <person name="Vaario L.-M."/>
            <person name="Yamada A."/>
            <person name="Yan M."/>
            <person name="Wang P."/>
            <person name="Xu J."/>
            <person name="Bruns T."/>
            <person name="Baldrian P."/>
            <person name="Vilgalys R."/>
            <person name="Henrissat B."/>
            <person name="Grigoriev I.V."/>
            <person name="Hibbett D."/>
            <person name="Nagy L.G."/>
            <person name="Martin F.M."/>
        </authorList>
    </citation>
    <scope>NUCLEOTIDE SEQUENCE</scope>
    <source>
        <strain evidence="2">Prilba</strain>
    </source>
</reference>
<protein>
    <submittedName>
        <fullName evidence="2">Uncharacterized protein</fullName>
    </submittedName>
</protein>
<keyword evidence="1" id="KW-0472">Membrane</keyword>
<comment type="caution">
    <text evidence="2">The sequence shown here is derived from an EMBL/GenBank/DDBJ whole genome shotgun (WGS) entry which is preliminary data.</text>
</comment>
<keyword evidence="3" id="KW-1185">Reference proteome</keyword>
<evidence type="ECO:0000256" key="1">
    <source>
        <dbReference type="SAM" id="Phobius"/>
    </source>
</evidence>
<evidence type="ECO:0000313" key="2">
    <source>
        <dbReference type="EMBL" id="KAF8481558.1"/>
    </source>
</evidence>
<organism evidence="2 3">
    <name type="scientific">Russula ochroleuca</name>
    <dbReference type="NCBI Taxonomy" id="152965"/>
    <lineage>
        <taxon>Eukaryota</taxon>
        <taxon>Fungi</taxon>
        <taxon>Dikarya</taxon>
        <taxon>Basidiomycota</taxon>
        <taxon>Agaricomycotina</taxon>
        <taxon>Agaricomycetes</taxon>
        <taxon>Russulales</taxon>
        <taxon>Russulaceae</taxon>
        <taxon>Russula</taxon>
    </lineage>
</organism>
<gene>
    <name evidence="2" type="ORF">DFH94DRAFT_399754</name>
</gene>
<dbReference type="Proteomes" id="UP000759537">
    <property type="component" value="Unassembled WGS sequence"/>
</dbReference>
<keyword evidence="1" id="KW-0812">Transmembrane</keyword>
<evidence type="ECO:0000313" key="3">
    <source>
        <dbReference type="Proteomes" id="UP000759537"/>
    </source>
</evidence>
<reference evidence="2" key="2">
    <citation type="journal article" date="2020" name="Nat. Commun.">
        <title>Large-scale genome sequencing of mycorrhizal fungi provides insights into the early evolution of symbiotic traits.</title>
        <authorList>
            <person name="Miyauchi S."/>
            <person name="Kiss E."/>
            <person name="Kuo A."/>
            <person name="Drula E."/>
            <person name="Kohler A."/>
            <person name="Sanchez-Garcia M."/>
            <person name="Morin E."/>
            <person name="Andreopoulos B."/>
            <person name="Barry K.W."/>
            <person name="Bonito G."/>
            <person name="Buee M."/>
            <person name="Carver A."/>
            <person name="Chen C."/>
            <person name="Cichocki N."/>
            <person name="Clum A."/>
            <person name="Culley D."/>
            <person name="Crous P.W."/>
            <person name="Fauchery L."/>
            <person name="Girlanda M."/>
            <person name="Hayes R.D."/>
            <person name="Keri Z."/>
            <person name="LaButti K."/>
            <person name="Lipzen A."/>
            <person name="Lombard V."/>
            <person name="Magnuson J."/>
            <person name="Maillard F."/>
            <person name="Murat C."/>
            <person name="Nolan M."/>
            <person name="Ohm R.A."/>
            <person name="Pangilinan J."/>
            <person name="Pereira M.F."/>
            <person name="Perotto S."/>
            <person name="Peter M."/>
            <person name="Pfister S."/>
            <person name="Riley R."/>
            <person name="Sitrit Y."/>
            <person name="Stielow J.B."/>
            <person name="Szollosi G."/>
            <person name="Zifcakova L."/>
            <person name="Stursova M."/>
            <person name="Spatafora J.W."/>
            <person name="Tedersoo L."/>
            <person name="Vaario L.M."/>
            <person name="Yamada A."/>
            <person name="Yan M."/>
            <person name="Wang P."/>
            <person name="Xu J."/>
            <person name="Bruns T."/>
            <person name="Baldrian P."/>
            <person name="Vilgalys R."/>
            <person name="Dunand C."/>
            <person name="Henrissat B."/>
            <person name="Grigoriev I.V."/>
            <person name="Hibbett D."/>
            <person name="Nagy L.G."/>
            <person name="Martin F.M."/>
        </authorList>
    </citation>
    <scope>NUCLEOTIDE SEQUENCE</scope>
    <source>
        <strain evidence="2">Prilba</strain>
    </source>
</reference>
<feature type="transmembrane region" description="Helical" evidence="1">
    <location>
        <begin position="69"/>
        <end position="90"/>
    </location>
</feature>
<sequence>MDITSTPFPRPLHPCWRLVGGETNAIRRRPRTRTWPSHLHTHSTTARFPMPRIGNGVVKLNRTPFSTGFAAMFVMLSGLAACPTGLAATLRGPTKSHLQQIQKLSHSTASSNGSVATAVAVAFDRYNPLLTEHGPSWFSFLRWHPSRVSVAPTAWRQRPLAPHANCGGTRI</sequence>